<dbReference type="PANTHER" id="PTHR43451">
    <property type="entry name" value="ACETYLTRANSFERASE (GNAT) FAMILY PROTEIN"/>
    <property type="match status" value="1"/>
</dbReference>
<evidence type="ECO:0000313" key="3">
    <source>
        <dbReference type="Proteomes" id="UP001055091"/>
    </source>
</evidence>
<dbReference type="EMBL" id="BQNJ01000002">
    <property type="protein sequence ID" value="GKH02635.1"/>
    <property type="molecule type" value="Genomic_DNA"/>
</dbReference>
<reference evidence="2" key="1">
    <citation type="submission" date="2022-01" db="EMBL/GenBank/DDBJ databases">
        <title>Novel bile acid biosynthetic pathways are enriched in the microbiome of centenarians.</title>
        <authorList>
            <person name="Sato Y."/>
            <person name="Atarashi K."/>
            <person name="Plichta R.D."/>
            <person name="Arai Y."/>
            <person name="Sasajima S."/>
            <person name="Kearney M.S."/>
            <person name="Suda W."/>
            <person name="Takeshita K."/>
            <person name="Sasaki T."/>
            <person name="Okamoto S."/>
            <person name="Skelly N.A."/>
            <person name="Okamura Y."/>
            <person name="Vlamakis H."/>
            <person name="Li Y."/>
            <person name="Tanoue T."/>
            <person name="Takei H."/>
            <person name="Nittono H."/>
            <person name="Narushima S."/>
            <person name="Irie J."/>
            <person name="Itoh H."/>
            <person name="Moriya K."/>
            <person name="Sugiura Y."/>
            <person name="Suematsu M."/>
            <person name="Moritoki N."/>
            <person name="Shibata S."/>
            <person name="Littman R.D."/>
            <person name="Fischbach A.M."/>
            <person name="Uwamino Y."/>
            <person name="Inoue T."/>
            <person name="Honda A."/>
            <person name="Hattori M."/>
            <person name="Murai T."/>
            <person name="Xavier J.R."/>
            <person name="Hirose N."/>
            <person name="Honda K."/>
        </authorList>
    </citation>
    <scope>NUCLEOTIDE SEQUENCE</scope>
    <source>
        <strain evidence="2">CE91-St55</strain>
    </source>
</reference>
<dbReference type="InterPro" id="IPR016181">
    <property type="entry name" value="Acyl_CoA_acyltransferase"/>
</dbReference>
<dbReference type="InterPro" id="IPR052564">
    <property type="entry name" value="N-acetyltrans/Recomb-assoc"/>
</dbReference>
<feature type="domain" description="N-acetyltransferase" evidence="1">
    <location>
        <begin position="1"/>
        <end position="148"/>
    </location>
</feature>
<dbReference type="PANTHER" id="PTHR43451:SF1">
    <property type="entry name" value="ACETYLTRANSFERASE"/>
    <property type="match status" value="1"/>
</dbReference>
<dbReference type="AlphaFoldDB" id="A0AA37N4M7"/>
<dbReference type="CDD" id="cd04301">
    <property type="entry name" value="NAT_SF"/>
    <property type="match status" value="1"/>
</dbReference>
<dbReference type="RefSeq" id="WP_195521600.1">
    <property type="nucleotide sequence ID" value="NZ_BQNJ01000002.1"/>
</dbReference>
<dbReference type="Proteomes" id="UP001055091">
    <property type="component" value="Unassembled WGS sequence"/>
</dbReference>
<dbReference type="SUPFAM" id="SSF55729">
    <property type="entry name" value="Acyl-CoA N-acyltransferases (Nat)"/>
    <property type="match status" value="1"/>
</dbReference>
<dbReference type="PROSITE" id="PS51186">
    <property type="entry name" value="GNAT"/>
    <property type="match status" value="1"/>
</dbReference>
<evidence type="ECO:0000313" key="2">
    <source>
        <dbReference type="EMBL" id="GKH02635.1"/>
    </source>
</evidence>
<evidence type="ECO:0000259" key="1">
    <source>
        <dbReference type="PROSITE" id="PS51186"/>
    </source>
</evidence>
<dbReference type="GO" id="GO:0016747">
    <property type="term" value="F:acyltransferase activity, transferring groups other than amino-acyl groups"/>
    <property type="evidence" value="ECO:0007669"/>
    <property type="project" value="InterPro"/>
</dbReference>
<organism evidence="2 3">
    <name type="scientific">Hungatella hathewayi</name>
    <dbReference type="NCBI Taxonomy" id="154046"/>
    <lineage>
        <taxon>Bacteria</taxon>
        <taxon>Bacillati</taxon>
        <taxon>Bacillota</taxon>
        <taxon>Clostridia</taxon>
        <taxon>Lachnospirales</taxon>
        <taxon>Lachnospiraceae</taxon>
        <taxon>Hungatella</taxon>
    </lineage>
</organism>
<proteinExistence type="predicted"/>
<gene>
    <name evidence="2" type="ORF">CE91St55_46160</name>
</gene>
<accession>A0AA37N4M7</accession>
<protein>
    <submittedName>
        <fullName evidence="2">GCN5 family N-acetyltransferase</fullName>
    </submittedName>
</protein>
<dbReference type="Pfam" id="PF13673">
    <property type="entry name" value="Acetyltransf_10"/>
    <property type="match status" value="1"/>
</dbReference>
<name>A0AA37N4M7_9FIRM</name>
<dbReference type="InterPro" id="IPR000182">
    <property type="entry name" value="GNAT_dom"/>
</dbReference>
<dbReference type="Gene3D" id="3.40.630.30">
    <property type="match status" value="1"/>
</dbReference>
<sequence length="160" mass="18253">MEYFKASREHGELIFNLVQDTINAVYPRYYPKPVVEFFCGIHSRDNINRDIEEGCVRVLWKDGRLVGTGSRKGNHITRVFVAPELQGQGCGSCIMEKLKDEIAQEFRFICLDASLPAVHFYENMGYKTVGHGRIEVGNNAILIYEMMEKQLCGRNSADID</sequence>
<comment type="caution">
    <text evidence="2">The sequence shown here is derived from an EMBL/GenBank/DDBJ whole genome shotgun (WGS) entry which is preliminary data.</text>
</comment>